<comment type="caution">
    <text evidence="4">The sequence shown here is derived from an EMBL/GenBank/DDBJ whole genome shotgun (WGS) entry which is preliminary data.</text>
</comment>
<dbReference type="Gene3D" id="3.10.20.30">
    <property type="match status" value="1"/>
</dbReference>
<protein>
    <recommendedName>
        <fullName evidence="3">Molybdopterin synthase sulfur carrier subunit</fullName>
    </recommendedName>
</protein>
<proteinExistence type="inferred from homology"/>
<evidence type="ECO:0000256" key="2">
    <source>
        <dbReference type="ARBA" id="ARBA00024200"/>
    </source>
</evidence>
<dbReference type="UniPathway" id="UPA00344"/>
<reference evidence="4 5" key="1">
    <citation type="submission" date="2019-03" db="EMBL/GenBank/DDBJ databases">
        <title>Draft Genome Sequence of Duganella callidus sp. nov., a Novel Duganella Species Isolated from Cultivated Soil.</title>
        <authorList>
            <person name="Raths R."/>
            <person name="Peta V."/>
            <person name="Bucking H."/>
        </authorList>
    </citation>
    <scope>NUCLEOTIDE SEQUENCE [LARGE SCALE GENOMIC DNA]</scope>
    <source>
        <strain evidence="4 5">DN04</strain>
    </source>
</reference>
<dbReference type="InterPro" id="IPR003749">
    <property type="entry name" value="ThiS/MoaD-like"/>
</dbReference>
<dbReference type="GO" id="GO:0000166">
    <property type="term" value="F:nucleotide binding"/>
    <property type="evidence" value="ECO:0007669"/>
    <property type="project" value="UniProtKB-KW"/>
</dbReference>
<dbReference type="AlphaFoldDB" id="A0A4Y9S0H1"/>
<dbReference type="PANTHER" id="PTHR33359">
    <property type="entry name" value="MOLYBDOPTERIN SYNTHASE SULFUR CARRIER SUBUNIT"/>
    <property type="match status" value="1"/>
</dbReference>
<organism evidence="4 5">
    <name type="scientific">Duganella callida</name>
    <dbReference type="NCBI Taxonomy" id="2561932"/>
    <lineage>
        <taxon>Bacteria</taxon>
        <taxon>Pseudomonadati</taxon>
        <taxon>Pseudomonadota</taxon>
        <taxon>Betaproteobacteria</taxon>
        <taxon>Burkholderiales</taxon>
        <taxon>Oxalobacteraceae</taxon>
        <taxon>Telluria group</taxon>
        <taxon>Duganella</taxon>
    </lineage>
</organism>
<dbReference type="PANTHER" id="PTHR33359:SF1">
    <property type="entry name" value="MOLYBDOPTERIN SYNTHASE SULFUR CARRIER SUBUNIT"/>
    <property type="match status" value="1"/>
</dbReference>
<dbReference type="OrthoDB" id="9801945at2"/>
<evidence type="ECO:0000313" key="5">
    <source>
        <dbReference type="Proteomes" id="UP000297729"/>
    </source>
</evidence>
<dbReference type="EMBL" id="SPVG01000264">
    <property type="protein sequence ID" value="TFW14814.1"/>
    <property type="molecule type" value="Genomic_DNA"/>
</dbReference>
<dbReference type="GO" id="GO:0006777">
    <property type="term" value="P:Mo-molybdopterin cofactor biosynthetic process"/>
    <property type="evidence" value="ECO:0007669"/>
    <property type="project" value="InterPro"/>
</dbReference>
<gene>
    <name evidence="4" type="primary">moaD</name>
    <name evidence="4" type="ORF">E4L98_27770</name>
</gene>
<comment type="similarity">
    <text evidence="2">Belongs to the MoaD family.</text>
</comment>
<dbReference type="NCBIfam" id="TIGR01682">
    <property type="entry name" value="moaD"/>
    <property type="match status" value="1"/>
</dbReference>
<sequence>MVITVKFFASVREAVGSSSETMALPTGVATVGELRAHLAARGESWRQALGHPALRMAYQQVMCSPETALADGAEVAFFPPVTGG</sequence>
<evidence type="ECO:0000256" key="3">
    <source>
        <dbReference type="ARBA" id="ARBA00024247"/>
    </source>
</evidence>
<name>A0A4Y9S0H1_9BURK</name>
<dbReference type="InterPro" id="IPR044672">
    <property type="entry name" value="MOCS2A"/>
</dbReference>
<dbReference type="InterPro" id="IPR016155">
    <property type="entry name" value="Mopterin_synth/thiamin_S_b"/>
</dbReference>
<dbReference type="RefSeq" id="WP_135204778.1">
    <property type="nucleotide sequence ID" value="NZ_SPVG01000264.1"/>
</dbReference>
<accession>A0A4Y9S0H1</accession>
<dbReference type="Pfam" id="PF02597">
    <property type="entry name" value="ThiS"/>
    <property type="match status" value="1"/>
</dbReference>
<dbReference type="SUPFAM" id="SSF54285">
    <property type="entry name" value="MoaD/ThiS"/>
    <property type="match status" value="1"/>
</dbReference>
<dbReference type="InterPro" id="IPR012675">
    <property type="entry name" value="Beta-grasp_dom_sf"/>
</dbReference>
<evidence type="ECO:0000313" key="4">
    <source>
        <dbReference type="EMBL" id="TFW14814.1"/>
    </source>
</evidence>
<dbReference type="GO" id="GO:1990133">
    <property type="term" value="C:molybdopterin adenylyltransferase complex"/>
    <property type="evidence" value="ECO:0007669"/>
    <property type="project" value="TreeGrafter"/>
</dbReference>
<dbReference type="CDD" id="cd00754">
    <property type="entry name" value="Ubl_MoaD"/>
    <property type="match status" value="1"/>
</dbReference>
<dbReference type="Proteomes" id="UP000297729">
    <property type="component" value="Unassembled WGS sequence"/>
</dbReference>
<evidence type="ECO:0000256" key="1">
    <source>
        <dbReference type="ARBA" id="ARBA00022741"/>
    </source>
</evidence>
<keyword evidence="5" id="KW-1185">Reference proteome</keyword>
<keyword evidence="1" id="KW-0547">Nucleotide-binding</keyword>